<keyword evidence="2" id="KW-1185">Reference proteome</keyword>
<proteinExistence type="predicted"/>
<sequence>MSDLRCGVLRAALEEPLHGSAPTKPRGWLVMEHPGPWPANEDDTDLPPGVSEFMVRARKLKVRPQLIRRTRGRRRSPHQVYLGFSGPQPWLRGAEVGDLRDLLDLDLEAIAAGIHGGFGAPVRDRILLICAHGRHDACCAHSGRPAADALARELGDAIWETTHLGGHRFAATTVTLPEATYHGALNAENAPAVGLASLRGEVVLPHYRGRAGLPGAAQSAEWFARAEFGVLDVAAVAHQGVVQLDEDTTRVDLLVAGRILAVTVKRRLAACARALSCDAAEVERPDHHVLVGIESHAAA</sequence>
<name>A0ABN1GMA0_9ACTN</name>
<dbReference type="InterPro" id="IPR009737">
    <property type="entry name" value="Aim32/Apd1-like"/>
</dbReference>
<comment type="caution">
    <text evidence="1">The sequence shown here is derived from an EMBL/GenBank/DDBJ whole genome shotgun (WGS) entry which is preliminary data.</text>
</comment>
<evidence type="ECO:0000313" key="2">
    <source>
        <dbReference type="Proteomes" id="UP001500957"/>
    </source>
</evidence>
<gene>
    <name evidence="1" type="ORF">GCM10009547_15440</name>
</gene>
<accession>A0ABN1GMA0</accession>
<dbReference type="Proteomes" id="UP001500957">
    <property type="component" value="Unassembled WGS sequence"/>
</dbReference>
<dbReference type="EMBL" id="BAAAHE010000011">
    <property type="protein sequence ID" value="GAA0614502.1"/>
    <property type="molecule type" value="Genomic_DNA"/>
</dbReference>
<organism evidence="1 2">
    <name type="scientific">Sporichthya brevicatena</name>
    <dbReference type="NCBI Taxonomy" id="171442"/>
    <lineage>
        <taxon>Bacteria</taxon>
        <taxon>Bacillati</taxon>
        <taxon>Actinomycetota</taxon>
        <taxon>Actinomycetes</taxon>
        <taxon>Sporichthyales</taxon>
        <taxon>Sporichthyaceae</taxon>
        <taxon>Sporichthya</taxon>
    </lineage>
</organism>
<dbReference type="RefSeq" id="WP_344603306.1">
    <property type="nucleotide sequence ID" value="NZ_BAAAHE010000011.1"/>
</dbReference>
<dbReference type="Pfam" id="PF06999">
    <property type="entry name" value="Suc_Fer-like"/>
    <property type="match status" value="1"/>
</dbReference>
<protein>
    <submittedName>
        <fullName evidence="1">Sucrase ferredoxin</fullName>
    </submittedName>
</protein>
<reference evidence="1 2" key="1">
    <citation type="journal article" date="2019" name="Int. J. Syst. Evol. Microbiol.">
        <title>The Global Catalogue of Microorganisms (GCM) 10K type strain sequencing project: providing services to taxonomists for standard genome sequencing and annotation.</title>
        <authorList>
            <consortium name="The Broad Institute Genomics Platform"/>
            <consortium name="The Broad Institute Genome Sequencing Center for Infectious Disease"/>
            <person name="Wu L."/>
            <person name="Ma J."/>
        </authorList>
    </citation>
    <scope>NUCLEOTIDE SEQUENCE [LARGE SCALE GENOMIC DNA]</scope>
    <source>
        <strain evidence="1 2">JCM 10671</strain>
    </source>
</reference>
<evidence type="ECO:0000313" key="1">
    <source>
        <dbReference type="EMBL" id="GAA0614502.1"/>
    </source>
</evidence>